<dbReference type="Pfam" id="PF00583">
    <property type="entry name" value="Acetyltransf_1"/>
    <property type="match status" value="1"/>
</dbReference>
<keyword evidence="4" id="KW-1185">Reference proteome</keyword>
<feature type="domain" description="N-acetyltransferase" evidence="1">
    <location>
        <begin position="14"/>
        <end position="169"/>
    </location>
</feature>
<dbReference type="SUPFAM" id="SSF55729">
    <property type="entry name" value="Acyl-CoA N-acyltransferases (Nat)"/>
    <property type="match status" value="1"/>
</dbReference>
<organism evidence="2 4">
    <name type="scientific">Roseovarius indicus</name>
    <dbReference type="NCBI Taxonomy" id="540747"/>
    <lineage>
        <taxon>Bacteria</taxon>
        <taxon>Pseudomonadati</taxon>
        <taxon>Pseudomonadota</taxon>
        <taxon>Alphaproteobacteria</taxon>
        <taxon>Rhodobacterales</taxon>
        <taxon>Roseobacteraceae</taxon>
        <taxon>Roseovarius</taxon>
    </lineage>
</organism>
<dbReference type="AlphaFoldDB" id="A0A0T5P7A9"/>
<dbReference type="EC" id="2.3.1.-" evidence="3"/>
<accession>A0A0T5P7A9</accession>
<keyword evidence="3" id="KW-0012">Acyltransferase</keyword>
<protein>
    <submittedName>
        <fullName evidence="3">Putative N-acetyltransferase YsnE</fullName>
        <ecNumber evidence="3">2.3.1.-</ecNumber>
    </submittedName>
</protein>
<dbReference type="EMBL" id="LAXI01000008">
    <property type="protein sequence ID" value="KRS17170.1"/>
    <property type="molecule type" value="Genomic_DNA"/>
</dbReference>
<dbReference type="InterPro" id="IPR000182">
    <property type="entry name" value="GNAT_dom"/>
</dbReference>
<evidence type="ECO:0000313" key="3">
    <source>
        <dbReference type="EMBL" id="QEW27542.1"/>
    </source>
</evidence>
<dbReference type="PATRIC" id="fig|540747.5.peg.5844"/>
<evidence type="ECO:0000313" key="5">
    <source>
        <dbReference type="Proteomes" id="UP000325785"/>
    </source>
</evidence>
<keyword evidence="3" id="KW-0808">Transferase</keyword>
<dbReference type="PANTHER" id="PTHR43305">
    <property type="entry name" value="FAMILY N-ACETYLTRANSFERASE, PUTATIVE (AFU_ORTHOLOGUE AFUA_2G01380)-RELATED"/>
    <property type="match status" value="1"/>
</dbReference>
<dbReference type="GO" id="GO:0016747">
    <property type="term" value="F:acyltransferase activity, transferring groups other than amino-acyl groups"/>
    <property type="evidence" value="ECO:0007669"/>
    <property type="project" value="InterPro"/>
</dbReference>
<dbReference type="InterPro" id="IPR016181">
    <property type="entry name" value="Acyl_CoA_acyltransferase"/>
</dbReference>
<gene>
    <name evidence="3" type="primary">ysnE_2</name>
    <name evidence="3" type="ORF">RIdsm_03358</name>
    <name evidence="2" type="ORF">XM52_13895</name>
</gene>
<dbReference type="KEGG" id="rid:RIdsm_03358"/>
<dbReference type="EMBL" id="CP031598">
    <property type="protein sequence ID" value="QEW27542.1"/>
    <property type="molecule type" value="Genomic_DNA"/>
</dbReference>
<evidence type="ECO:0000259" key="1">
    <source>
        <dbReference type="PROSITE" id="PS51186"/>
    </source>
</evidence>
<proteinExistence type="predicted"/>
<evidence type="ECO:0000313" key="4">
    <source>
        <dbReference type="Proteomes" id="UP000051401"/>
    </source>
</evidence>
<name>A0A0T5P7A9_9RHOB</name>
<dbReference type="CDD" id="cd04301">
    <property type="entry name" value="NAT_SF"/>
    <property type="match status" value="1"/>
</dbReference>
<dbReference type="PANTHER" id="PTHR43305:SF1">
    <property type="entry name" value="FAMILY N-ACETYLTRANSFERASE, PUTATIVE (AFU_ORTHOLOGUE AFUA_2G01380)-RELATED"/>
    <property type="match status" value="1"/>
</dbReference>
<reference evidence="3 5" key="2">
    <citation type="submission" date="2018-08" db="EMBL/GenBank/DDBJ databases">
        <title>Genetic Globetrotter - A new plasmid hitch-hiking vast phylogenetic and geographic distances.</title>
        <authorList>
            <person name="Vollmers J."/>
            <person name="Petersen J."/>
        </authorList>
    </citation>
    <scope>NUCLEOTIDE SEQUENCE [LARGE SCALE GENOMIC DNA]</scope>
    <source>
        <strain evidence="3 5">DSM 26383</strain>
    </source>
</reference>
<reference evidence="2 4" key="1">
    <citation type="submission" date="2015-04" db="EMBL/GenBank/DDBJ databases">
        <title>The draft genome sequence of Roseovarius indicus B108T.</title>
        <authorList>
            <person name="Li G."/>
            <person name="Lai Q."/>
            <person name="Shao Z."/>
            <person name="Yan P."/>
        </authorList>
    </citation>
    <scope>NUCLEOTIDE SEQUENCE [LARGE SCALE GENOMIC DNA]</scope>
    <source>
        <strain evidence="2 4">B108</strain>
    </source>
</reference>
<dbReference type="PROSITE" id="PS51186">
    <property type="entry name" value="GNAT"/>
    <property type="match status" value="1"/>
</dbReference>
<dbReference type="Proteomes" id="UP000051401">
    <property type="component" value="Unassembled WGS sequence"/>
</dbReference>
<dbReference type="Proteomes" id="UP000325785">
    <property type="component" value="Chromosome"/>
</dbReference>
<dbReference type="Gene3D" id="3.40.630.30">
    <property type="match status" value="1"/>
</dbReference>
<dbReference type="RefSeq" id="WP_057816751.1">
    <property type="nucleotide sequence ID" value="NZ_CP031598.1"/>
</dbReference>
<sequence>MVELVQAEEEAQLEAVRTLMRGFVEWHLERHNEYVSLIRKYFDPVKFEAELADLPGAFRPPGGRLYLAVEDGEALGCIALQDLGDGVCEMKRLFVAPGHHGRGLGRLLALRVIEEAVAIGYHTMRLDTGPKQAEAQGLYTRLGFRRIDPYYELDPEMRDWLIFMERDLTAPVVDRA</sequence>
<evidence type="ECO:0000313" key="2">
    <source>
        <dbReference type="EMBL" id="KRS17170.1"/>
    </source>
</evidence>
<dbReference type="STRING" id="540747.SAMN04488031_108238"/>
<dbReference type="InterPro" id="IPR052777">
    <property type="entry name" value="Acetyltransferase_Enz"/>
</dbReference>